<evidence type="ECO:0000256" key="8">
    <source>
        <dbReference type="ARBA" id="ARBA00023002"/>
    </source>
</evidence>
<dbReference type="GeneID" id="28742328"/>
<dbReference type="GO" id="GO:0006099">
    <property type="term" value="P:tricarboxylic acid cycle"/>
    <property type="evidence" value="ECO:0007669"/>
    <property type="project" value="UniProtKB-KW"/>
</dbReference>
<feature type="domain" description="Ubiquitin-like protease family profile" evidence="13">
    <location>
        <begin position="711"/>
        <end position="889"/>
    </location>
</feature>
<organism evidence="14 15">
    <name type="scientific">Cyphellophora attinorum</name>
    <dbReference type="NCBI Taxonomy" id="1664694"/>
    <lineage>
        <taxon>Eukaryota</taxon>
        <taxon>Fungi</taxon>
        <taxon>Dikarya</taxon>
        <taxon>Ascomycota</taxon>
        <taxon>Pezizomycotina</taxon>
        <taxon>Eurotiomycetes</taxon>
        <taxon>Chaetothyriomycetidae</taxon>
        <taxon>Chaetothyriales</taxon>
        <taxon>Cyphellophoraceae</taxon>
        <taxon>Cyphellophora</taxon>
    </lineage>
</organism>
<dbReference type="OrthoDB" id="4069699at2759"/>
<comment type="caution">
    <text evidence="14">The sequence shown here is derived from an EMBL/GenBank/DDBJ whole genome shotgun (WGS) entry which is preliminary data.</text>
</comment>
<keyword evidence="8" id="KW-0560">Oxidoreductase</keyword>
<dbReference type="GO" id="GO:0006508">
    <property type="term" value="P:proteolysis"/>
    <property type="evidence" value="ECO:0007669"/>
    <property type="project" value="UniProtKB-KW"/>
</dbReference>
<dbReference type="GO" id="GO:0019783">
    <property type="term" value="F:ubiquitin-like protein peptidase activity"/>
    <property type="evidence" value="ECO:0007669"/>
    <property type="project" value="UniProtKB-ARBA"/>
</dbReference>
<dbReference type="Pfam" id="PF00056">
    <property type="entry name" value="Ldh_1_N"/>
    <property type="match status" value="1"/>
</dbReference>
<dbReference type="InterPro" id="IPR001236">
    <property type="entry name" value="Lactate/malate_DH_N"/>
</dbReference>
<dbReference type="FunFam" id="3.90.110.10:FF:000001">
    <property type="entry name" value="Malate dehydrogenase"/>
    <property type="match status" value="1"/>
</dbReference>
<dbReference type="InterPro" id="IPR036291">
    <property type="entry name" value="NAD(P)-bd_dom_sf"/>
</dbReference>
<evidence type="ECO:0000259" key="13">
    <source>
        <dbReference type="PROSITE" id="PS50600"/>
    </source>
</evidence>
<keyword evidence="15" id="KW-1185">Reference proteome</keyword>
<dbReference type="GO" id="GO:0030060">
    <property type="term" value="F:L-malate dehydrogenase (NAD+) activity"/>
    <property type="evidence" value="ECO:0007669"/>
    <property type="project" value="UniProtKB-EC"/>
</dbReference>
<evidence type="ECO:0000256" key="6">
    <source>
        <dbReference type="ARBA" id="ARBA00022670"/>
    </source>
</evidence>
<dbReference type="SUPFAM" id="SSF54001">
    <property type="entry name" value="Cysteine proteinases"/>
    <property type="match status" value="1"/>
</dbReference>
<dbReference type="PANTHER" id="PTHR11540:SF16">
    <property type="entry name" value="MALATE DEHYDROGENASE, MITOCHONDRIAL"/>
    <property type="match status" value="1"/>
</dbReference>
<accession>A0A0N1HDN1</accession>
<dbReference type="Gene3D" id="3.90.110.10">
    <property type="entry name" value="Lactate dehydrogenase/glycoside hydrolase, family 4, C-terminal"/>
    <property type="match status" value="1"/>
</dbReference>
<dbReference type="GO" id="GO:0005829">
    <property type="term" value="C:cytosol"/>
    <property type="evidence" value="ECO:0007669"/>
    <property type="project" value="TreeGrafter"/>
</dbReference>
<proteinExistence type="inferred from homology"/>
<dbReference type="Gene3D" id="3.40.50.720">
    <property type="entry name" value="NAD(P)-binding Rossmann-like Domain"/>
    <property type="match status" value="1"/>
</dbReference>
<dbReference type="GO" id="GO:0008234">
    <property type="term" value="F:cysteine-type peptidase activity"/>
    <property type="evidence" value="ECO:0007669"/>
    <property type="project" value="InterPro"/>
</dbReference>
<dbReference type="InterPro" id="IPR003653">
    <property type="entry name" value="Peptidase_C48_C"/>
</dbReference>
<feature type="region of interest" description="Disordered" evidence="12">
    <location>
        <begin position="368"/>
        <end position="393"/>
    </location>
</feature>
<dbReference type="GO" id="GO:0006108">
    <property type="term" value="P:malate metabolic process"/>
    <property type="evidence" value="ECO:0007669"/>
    <property type="project" value="InterPro"/>
</dbReference>
<dbReference type="Pfam" id="PF02902">
    <property type="entry name" value="Peptidase_C48"/>
    <property type="match status" value="1"/>
</dbReference>
<evidence type="ECO:0000256" key="10">
    <source>
        <dbReference type="ARBA" id="ARBA00048313"/>
    </source>
</evidence>
<feature type="region of interest" description="Disordered" evidence="12">
    <location>
        <begin position="627"/>
        <end position="690"/>
    </location>
</feature>
<feature type="compositionally biased region" description="Basic and acidic residues" evidence="12">
    <location>
        <begin position="669"/>
        <end position="682"/>
    </location>
</feature>
<evidence type="ECO:0000256" key="11">
    <source>
        <dbReference type="SAM" id="Coils"/>
    </source>
</evidence>
<dbReference type="NCBIfam" id="TIGR01772">
    <property type="entry name" value="MDH_euk_gproteo"/>
    <property type="match status" value="1"/>
</dbReference>
<comment type="catalytic activity">
    <reaction evidence="10">
        <text>(S)-malate + NAD(+) = oxaloacetate + NADH + H(+)</text>
        <dbReference type="Rhea" id="RHEA:21432"/>
        <dbReference type="ChEBI" id="CHEBI:15378"/>
        <dbReference type="ChEBI" id="CHEBI:15589"/>
        <dbReference type="ChEBI" id="CHEBI:16452"/>
        <dbReference type="ChEBI" id="CHEBI:57540"/>
        <dbReference type="ChEBI" id="CHEBI:57945"/>
        <dbReference type="EC" id="1.1.1.37"/>
    </reaction>
</comment>
<comment type="similarity">
    <text evidence="2">Belongs to the LDH/MDH superfamily. MDH type 1 family.</text>
</comment>
<feature type="region of interest" description="Disordered" evidence="12">
    <location>
        <begin position="506"/>
        <end position="525"/>
    </location>
</feature>
<dbReference type="FunFam" id="3.40.50.720:FF:000013">
    <property type="entry name" value="Malate dehydrogenase"/>
    <property type="match status" value="1"/>
</dbReference>
<comment type="similarity">
    <text evidence="1">Belongs to the peptidase C48 family.</text>
</comment>
<dbReference type="EC" id="1.1.1.37" evidence="4"/>
<evidence type="ECO:0000256" key="4">
    <source>
        <dbReference type="ARBA" id="ARBA00012995"/>
    </source>
</evidence>
<feature type="coiled-coil region" evidence="11">
    <location>
        <begin position="144"/>
        <end position="195"/>
    </location>
</feature>
<name>A0A0N1HDN1_9EURO</name>
<dbReference type="InterPro" id="IPR010097">
    <property type="entry name" value="Malate_DH_type1"/>
</dbReference>
<dbReference type="PROSITE" id="PS50600">
    <property type="entry name" value="ULP_PROTEASE"/>
    <property type="match status" value="1"/>
</dbReference>
<evidence type="ECO:0000256" key="1">
    <source>
        <dbReference type="ARBA" id="ARBA00005234"/>
    </source>
</evidence>
<dbReference type="InterPro" id="IPR022383">
    <property type="entry name" value="Lactate/malate_DH_C"/>
</dbReference>
<evidence type="ECO:0000256" key="9">
    <source>
        <dbReference type="ARBA" id="ARBA00023027"/>
    </source>
</evidence>
<dbReference type="InterPro" id="IPR015955">
    <property type="entry name" value="Lactate_DH/Glyco_Ohase_4_C"/>
</dbReference>
<feature type="region of interest" description="Disordered" evidence="12">
    <location>
        <begin position="563"/>
        <end position="596"/>
    </location>
</feature>
<dbReference type="PROSITE" id="PS00068">
    <property type="entry name" value="MDH"/>
    <property type="match status" value="1"/>
</dbReference>
<dbReference type="VEuPathDB" id="FungiDB:AB675_9875"/>
<dbReference type="SUPFAM" id="SSF51735">
    <property type="entry name" value="NAD(P)-binding Rossmann-fold domains"/>
    <property type="match status" value="1"/>
</dbReference>
<dbReference type="InterPro" id="IPR038765">
    <property type="entry name" value="Papain-like_cys_pep_sf"/>
</dbReference>
<keyword evidence="6" id="KW-0645">Protease</keyword>
<dbReference type="Proteomes" id="UP000038010">
    <property type="component" value="Unassembled WGS sequence"/>
</dbReference>
<evidence type="ECO:0000256" key="5">
    <source>
        <dbReference type="ARBA" id="ARBA00022532"/>
    </source>
</evidence>
<dbReference type="RefSeq" id="XP_018002580.1">
    <property type="nucleotide sequence ID" value="XM_018150448.1"/>
</dbReference>
<evidence type="ECO:0000313" key="15">
    <source>
        <dbReference type="Proteomes" id="UP000038010"/>
    </source>
</evidence>
<evidence type="ECO:0000256" key="3">
    <source>
        <dbReference type="ARBA" id="ARBA00011738"/>
    </source>
</evidence>
<dbReference type="PANTHER" id="PTHR11540">
    <property type="entry name" value="MALATE AND LACTATE DEHYDROGENASE"/>
    <property type="match status" value="1"/>
</dbReference>
<keyword evidence="5" id="KW-0816">Tricarboxylic acid cycle</keyword>
<gene>
    <name evidence="14" type="ORF">AB675_9875</name>
</gene>
<dbReference type="SUPFAM" id="SSF56327">
    <property type="entry name" value="LDH C-terminal domain-like"/>
    <property type="match status" value="1"/>
</dbReference>
<keyword evidence="7" id="KW-0378">Hydrolase</keyword>
<evidence type="ECO:0000256" key="2">
    <source>
        <dbReference type="ARBA" id="ARBA00008824"/>
    </source>
</evidence>
<dbReference type="CDD" id="cd01337">
    <property type="entry name" value="MDH_glyoxysomal_mitochondrial"/>
    <property type="match status" value="1"/>
</dbReference>
<dbReference type="Pfam" id="PF02866">
    <property type="entry name" value="Ldh_1_C"/>
    <property type="match status" value="1"/>
</dbReference>
<dbReference type="EMBL" id="LFJN01000007">
    <property type="protein sequence ID" value="KPI42617.1"/>
    <property type="molecule type" value="Genomic_DNA"/>
</dbReference>
<reference evidence="14 15" key="1">
    <citation type="submission" date="2015-06" db="EMBL/GenBank/DDBJ databases">
        <title>Draft genome of the ant-associated black yeast Phialophora attae CBS 131958.</title>
        <authorList>
            <person name="Moreno L.F."/>
            <person name="Stielow B.J."/>
            <person name="de Hoog S."/>
            <person name="Vicente V.A."/>
            <person name="Weiss V.A."/>
            <person name="de Vries M."/>
            <person name="Cruz L.M."/>
            <person name="Souza E.M."/>
        </authorList>
    </citation>
    <scope>NUCLEOTIDE SEQUENCE [LARGE SCALE GENOMIC DNA]</scope>
    <source>
        <strain evidence="14 15">CBS 131958</strain>
    </source>
</reference>
<dbReference type="InterPro" id="IPR001252">
    <property type="entry name" value="Malate_DH_AS"/>
</dbReference>
<evidence type="ECO:0000256" key="12">
    <source>
        <dbReference type="SAM" id="MobiDB-lite"/>
    </source>
</evidence>
<comment type="subunit">
    <text evidence="3">Homodimer.</text>
</comment>
<dbReference type="Gene3D" id="3.40.395.10">
    <property type="entry name" value="Adenoviral Proteinase, Chain A"/>
    <property type="match status" value="1"/>
</dbReference>
<evidence type="ECO:0000313" key="14">
    <source>
        <dbReference type="EMBL" id="KPI42617.1"/>
    </source>
</evidence>
<protein>
    <recommendedName>
        <fullName evidence="4">malate dehydrogenase</fullName>
        <ecNumber evidence="4">1.1.1.37</ecNumber>
    </recommendedName>
</protein>
<keyword evidence="9" id="KW-0520">NAD</keyword>
<keyword evidence="11" id="KW-0175">Coiled coil</keyword>
<sequence length="1255" mass="136624">MSEVDAMDWQPMLTPPHPHPIAPYYYTGYMPGGWPERTLDRPNTQYRRPAPDSQWIERDLKRVCRGIELAGDAACQGARAAGKGAGRLAVAGARRAGQETLRGTVAVGRVGFAVAKKAAVTTSNSTIAIIRRCQRNSPRDLQKRAQAEAKRAAMKRKLADILAREQKRKSLACHAAQEEQRKRAYEVAQEAAQEAKAIDTPINVSPKTGIMLAHLAQAEAQAEARNAAATEAANAELLQRFLQRKIFQGRGTAFARRAIKLQPRRPQGITKYLPSPRRVRNPYSTMLSYDHNEKGTQTDPVAQKEENLAEHVAYWQNLERTGASEVDVHATYIHSSDRATQMNRPLFPRTSVDLDALAIEALEQSTEVQTATKTTQPTYSKAAPTGTQNKTLKTPKTAALQRVPQTGYSNISSTVEHTPVQPIAVTPARPKRVEALAATPAKPQTPFSDISSTVEMTPPQVQATHAMPQTPLSDISSTFRETPPKPQTPLSNILSTVTKTFARAKATEPKDRTPYSDISSNVAPTPVRTEPIKAKHQTPYSDISSNVAPTPIPAYHTVQSVADAVGSPSSSTKAPGKSPLPRTSHVGITKSPPGAWIDEETTMEQDQKSKEATITLTFRTPARRAVSNKALRGLSDDEKKEEIKERVRTPPEHETPPKSSVHGRKRDRTKQEIKERQEEAQKKKNQYTITPLSDEWDDKVEEYIQNGLPEAELTAKDLGRCAPPRDASANHDNWLNDEVINKYLKMVTEYGNNLAGRPRDKTPAFHAFTSFFYSKMADPKQGVKTILRWVNKARIGGKRMLETEMVFVPINSGSHWTLAVVSGVNRTISYYDSLGSKRSSYMEVLLGWLEVELGDAFVRSEWKLQVEESGRQANMDDCGVFTVTNARSLVLGVKPHEFAGEELAQFSSITAANMVKVGILGASGGIGQPLSLLCKISPLIDEITLWDVVNTPGVAADLGHISSKAKLTGHVAAKGDFAMKQDESNAAQKEALSGLDIAIIPAGVPRKPGMTRDDLFKINAGIVKGLVEALAKYSPKAYVLVISNPVNSTVPIAAEVLTAAGVFDAKKLFGVTTLDVVRAETFVAEVTGSKEVPDKTTIPVVGGHSGNTIVPLFSQAKPAVNIPEDKLDALVHRVQFGGDEVVKAKDGAGSATLSMAYAGFRFAEAVLKAKKGEKGIVEPAFVYLPGVPGGEEIQKATGVDYFSAPVEFGPNGVEKVINVLSNVNDYEKKLLDEAVKGLKTNIETGVDFVKNPPQK</sequence>
<dbReference type="STRING" id="1664694.A0A0N1HDN1"/>
<dbReference type="AlphaFoldDB" id="A0A0N1HDN1"/>
<feature type="compositionally biased region" description="Basic and acidic residues" evidence="12">
    <location>
        <begin position="634"/>
        <end position="656"/>
    </location>
</feature>
<evidence type="ECO:0000256" key="7">
    <source>
        <dbReference type="ARBA" id="ARBA00022801"/>
    </source>
</evidence>